<dbReference type="Proteomes" id="UP000807025">
    <property type="component" value="Unassembled WGS sequence"/>
</dbReference>
<sequence length="68" mass="7377">MADFYLELANEEVAEATPEIASSELLSFLCSGLDIEEKQHALAAQAAKGDLTTNQTADFQEQCNSLLQ</sequence>
<dbReference type="EMBL" id="MU154588">
    <property type="protein sequence ID" value="KAF9493268.1"/>
    <property type="molecule type" value="Genomic_DNA"/>
</dbReference>
<protein>
    <submittedName>
        <fullName evidence="1">Uncharacterized protein</fullName>
    </submittedName>
</protein>
<keyword evidence="2" id="KW-1185">Reference proteome</keyword>
<evidence type="ECO:0000313" key="1">
    <source>
        <dbReference type="EMBL" id="KAF9493268.1"/>
    </source>
</evidence>
<comment type="caution">
    <text evidence="1">The sequence shown here is derived from an EMBL/GenBank/DDBJ whole genome shotgun (WGS) entry which is preliminary data.</text>
</comment>
<evidence type="ECO:0000313" key="2">
    <source>
        <dbReference type="Proteomes" id="UP000807025"/>
    </source>
</evidence>
<gene>
    <name evidence="1" type="ORF">BDN71DRAFT_1508729</name>
</gene>
<organism evidence="1 2">
    <name type="scientific">Pleurotus eryngii</name>
    <name type="common">Boletus of the steppes</name>
    <dbReference type="NCBI Taxonomy" id="5323"/>
    <lineage>
        <taxon>Eukaryota</taxon>
        <taxon>Fungi</taxon>
        <taxon>Dikarya</taxon>
        <taxon>Basidiomycota</taxon>
        <taxon>Agaricomycotina</taxon>
        <taxon>Agaricomycetes</taxon>
        <taxon>Agaricomycetidae</taxon>
        <taxon>Agaricales</taxon>
        <taxon>Pleurotineae</taxon>
        <taxon>Pleurotaceae</taxon>
        <taxon>Pleurotus</taxon>
    </lineage>
</organism>
<name>A0A9P6DEI6_PLEER</name>
<accession>A0A9P6DEI6</accession>
<proteinExistence type="predicted"/>
<reference evidence="1" key="1">
    <citation type="submission" date="2020-11" db="EMBL/GenBank/DDBJ databases">
        <authorList>
            <consortium name="DOE Joint Genome Institute"/>
            <person name="Ahrendt S."/>
            <person name="Riley R."/>
            <person name="Andreopoulos W."/>
            <person name="Labutti K."/>
            <person name="Pangilinan J."/>
            <person name="Ruiz-Duenas F.J."/>
            <person name="Barrasa J.M."/>
            <person name="Sanchez-Garcia M."/>
            <person name="Camarero S."/>
            <person name="Miyauchi S."/>
            <person name="Serrano A."/>
            <person name="Linde D."/>
            <person name="Babiker R."/>
            <person name="Drula E."/>
            <person name="Ayuso-Fernandez I."/>
            <person name="Pacheco R."/>
            <person name="Padilla G."/>
            <person name="Ferreira P."/>
            <person name="Barriuso J."/>
            <person name="Kellner H."/>
            <person name="Castanera R."/>
            <person name="Alfaro M."/>
            <person name="Ramirez L."/>
            <person name="Pisabarro A.G."/>
            <person name="Kuo A."/>
            <person name="Tritt A."/>
            <person name="Lipzen A."/>
            <person name="He G."/>
            <person name="Yan M."/>
            <person name="Ng V."/>
            <person name="Cullen D."/>
            <person name="Martin F."/>
            <person name="Rosso M.-N."/>
            <person name="Henrissat B."/>
            <person name="Hibbett D."/>
            <person name="Martinez A.T."/>
            <person name="Grigoriev I.V."/>
        </authorList>
    </citation>
    <scope>NUCLEOTIDE SEQUENCE</scope>
    <source>
        <strain evidence="1">ATCC 90797</strain>
    </source>
</reference>
<dbReference type="AlphaFoldDB" id="A0A9P6DEI6"/>